<dbReference type="GO" id="GO:0008081">
    <property type="term" value="F:phosphoric diester hydrolase activity"/>
    <property type="evidence" value="ECO:0007669"/>
    <property type="project" value="InterPro"/>
</dbReference>
<evidence type="ECO:0000313" key="4">
    <source>
        <dbReference type="EMBL" id="SHK25160.1"/>
    </source>
</evidence>
<dbReference type="STRING" id="797209.GCA_000376445_03013"/>
<dbReference type="InterPro" id="IPR017946">
    <property type="entry name" value="PLC-like_Pdiesterase_TIM-brl"/>
</dbReference>
<proteinExistence type="predicted"/>
<dbReference type="RefSeq" id="WP_007981869.1">
    <property type="nucleotide sequence ID" value="NZ_AEMG01000019.1"/>
</dbReference>
<evidence type="ECO:0000313" key="3">
    <source>
        <dbReference type="EMBL" id="EFW90891.1"/>
    </source>
</evidence>
<feature type="domain" description="GP-PDE" evidence="2">
    <location>
        <begin position="61"/>
        <end position="329"/>
    </location>
</feature>
<evidence type="ECO:0000313" key="5">
    <source>
        <dbReference type="Proteomes" id="UP000003751"/>
    </source>
</evidence>
<name>E7QX88_HALPU</name>
<dbReference type="PROSITE" id="PS51704">
    <property type="entry name" value="GP_PDE"/>
    <property type="match status" value="1"/>
</dbReference>
<dbReference type="Proteomes" id="UP000184203">
    <property type="component" value="Unassembled WGS sequence"/>
</dbReference>
<protein>
    <submittedName>
        <fullName evidence="3">Glycerophosphoryl diester phosphodiesterase</fullName>
    </submittedName>
</protein>
<dbReference type="InterPro" id="IPR030395">
    <property type="entry name" value="GP_PDE_dom"/>
</dbReference>
<dbReference type="eggNOG" id="arCOG00701">
    <property type="taxonomic scope" value="Archaea"/>
</dbReference>
<dbReference type="Proteomes" id="UP000003751">
    <property type="component" value="Unassembled WGS sequence"/>
</dbReference>
<organism evidence="3 5">
    <name type="scientific">Haladaptatus paucihalophilus DX253</name>
    <dbReference type="NCBI Taxonomy" id="797209"/>
    <lineage>
        <taxon>Archaea</taxon>
        <taxon>Methanobacteriati</taxon>
        <taxon>Methanobacteriota</taxon>
        <taxon>Stenosarchaea group</taxon>
        <taxon>Halobacteria</taxon>
        <taxon>Halobacteriales</taxon>
        <taxon>Haladaptataceae</taxon>
        <taxon>Haladaptatus</taxon>
    </lineage>
</organism>
<keyword evidence="6" id="KW-1185">Reference proteome</keyword>
<dbReference type="CDD" id="cd08556">
    <property type="entry name" value="GDPD"/>
    <property type="match status" value="1"/>
</dbReference>
<feature type="region of interest" description="Disordered" evidence="1">
    <location>
        <begin position="32"/>
        <end position="59"/>
    </location>
</feature>
<dbReference type="Pfam" id="PF03009">
    <property type="entry name" value="GDPD"/>
    <property type="match status" value="1"/>
</dbReference>
<dbReference type="PATRIC" id="fig|797209.4.peg.3353"/>
<dbReference type="EMBL" id="FRAN01000001">
    <property type="protein sequence ID" value="SHK25160.1"/>
    <property type="molecule type" value="Genomic_DNA"/>
</dbReference>
<evidence type="ECO:0000256" key="1">
    <source>
        <dbReference type="SAM" id="MobiDB-lite"/>
    </source>
</evidence>
<dbReference type="AlphaFoldDB" id="E7QX88"/>
<dbReference type="PROSITE" id="PS51318">
    <property type="entry name" value="TAT"/>
    <property type="match status" value="1"/>
</dbReference>
<accession>E7QX88</accession>
<reference evidence="4" key="3">
    <citation type="submission" date="2016-11" db="EMBL/GenBank/DDBJ databases">
        <authorList>
            <person name="Jaros S."/>
            <person name="Januszkiewicz K."/>
            <person name="Wedrychowicz H."/>
        </authorList>
    </citation>
    <scope>NUCLEOTIDE SEQUENCE [LARGE SCALE GENOMIC DNA]</scope>
    <source>
        <strain evidence="4">DX253</strain>
    </source>
</reference>
<dbReference type="PANTHER" id="PTHR46211:SF14">
    <property type="entry name" value="GLYCEROPHOSPHODIESTER PHOSPHODIESTERASE"/>
    <property type="match status" value="1"/>
</dbReference>
<dbReference type="PANTHER" id="PTHR46211">
    <property type="entry name" value="GLYCEROPHOSPHORYL DIESTER PHOSPHODIESTERASE"/>
    <property type="match status" value="1"/>
</dbReference>
<evidence type="ECO:0000313" key="6">
    <source>
        <dbReference type="Proteomes" id="UP000184203"/>
    </source>
</evidence>
<gene>
    <name evidence="4" type="ORF">SAMN05444342_1107</name>
    <name evidence="3" type="ORF">ZOD2009_17133</name>
</gene>
<dbReference type="EMBL" id="AEMG01000019">
    <property type="protein sequence ID" value="EFW90891.1"/>
    <property type="molecule type" value="Genomic_DNA"/>
</dbReference>
<reference evidence="3 5" key="1">
    <citation type="journal article" date="2014" name="ISME J.">
        <title>Trehalose/2-sulfotrehalose biosynthesis and glycine-betaine uptake are widely spread mechanisms for osmoadaptation in the Halobacteriales.</title>
        <authorList>
            <person name="Youssef N.H."/>
            <person name="Savage-Ashlock K.N."/>
            <person name="McCully A.L."/>
            <person name="Luedtke B."/>
            <person name="Shaw E.I."/>
            <person name="Hoff W.D."/>
            <person name="Elshahed M.S."/>
        </authorList>
    </citation>
    <scope>NUCLEOTIDE SEQUENCE [LARGE SCALE GENOMIC DNA]</scope>
    <source>
        <strain evidence="3 5">DX253</strain>
    </source>
</reference>
<dbReference type="OrthoDB" id="19020at2157"/>
<dbReference type="GO" id="GO:0006629">
    <property type="term" value="P:lipid metabolic process"/>
    <property type="evidence" value="ECO:0007669"/>
    <property type="project" value="InterPro"/>
</dbReference>
<feature type="compositionally biased region" description="Basic and acidic residues" evidence="1">
    <location>
        <begin position="43"/>
        <end position="55"/>
    </location>
</feature>
<evidence type="ECO:0000259" key="2">
    <source>
        <dbReference type="PROSITE" id="PS51704"/>
    </source>
</evidence>
<sequence length="329" mass="35825">MVSERLQTLNRRTFVGTGAAVASTALAGVGTAQQRCSDDDEGDHGADDDHGRGGGDDEDDITYVAHRGYKGLHPENTLRAFEAASRTADMIELDIMPCADGEIVVFHDEKLGARDGGTRGLTDQHGYVWENDCETVLNANVLGSGETVPLLSEALAAIPNHVDVNIEFKNPGSAAAQSSTNLSGAELEAGKERWRSFTEDALDIVAEHGNDVLVSSFYEAAIATVREVNPDIPVGYLLWDSIERGLDIVREYDCEAVNPPYNMVKGSPFFDDPYYLDDPDFADIDLVQVAHDEGREVNVYTLDTWYQADQLAKAGVDGLIVNYPNLLRE</sequence>
<dbReference type="SUPFAM" id="SSF51695">
    <property type="entry name" value="PLC-like phosphodiesterases"/>
    <property type="match status" value="1"/>
</dbReference>
<reference evidence="6" key="2">
    <citation type="submission" date="2016-11" db="EMBL/GenBank/DDBJ databases">
        <authorList>
            <person name="Varghese N."/>
            <person name="Submissions S."/>
        </authorList>
    </citation>
    <scope>NUCLEOTIDE SEQUENCE [LARGE SCALE GENOMIC DNA]</scope>
    <source>
        <strain evidence="6">DX253</strain>
    </source>
</reference>
<dbReference type="Gene3D" id="3.20.20.190">
    <property type="entry name" value="Phosphatidylinositol (PI) phosphodiesterase"/>
    <property type="match status" value="1"/>
</dbReference>
<dbReference type="InterPro" id="IPR006311">
    <property type="entry name" value="TAT_signal"/>
</dbReference>